<reference evidence="1 2" key="1">
    <citation type="journal article" date="2024" name="G3 (Bethesda)">
        <title>Genome assembly of Hibiscus sabdariffa L. provides insights into metabolisms of medicinal natural products.</title>
        <authorList>
            <person name="Kim T."/>
        </authorList>
    </citation>
    <scope>NUCLEOTIDE SEQUENCE [LARGE SCALE GENOMIC DNA]</scope>
    <source>
        <strain evidence="1">TK-2024</strain>
        <tissue evidence="1">Old leaves</tissue>
    </source>
</reference>
<gene>
    <name evidence="1" type="ORF">V6N12_044773</name>
</gene>
<dbReference type="EMBL" id="JBBPBM010000144">
    <property type="protein sequence ID" value="KAK8504228.1"/>
    <property type="molecule type" value="Genomic_DNA"/>
</dbReference>
<protein>
    <submittedName>
        <fullName evidence="1">Uncharacterized protein</fullName>
    </submittedName>
</protein>
<keyword evidence="2" id="KW-1185">Reference proteome</keyword>
<proteinExistence type="predicted"/>
<dbReference type="Proteomes" id="UP001472677">
    <property type="component" value="Unassembled WGS sequence"/>
</dbReference>
<evidence type="ECO:0000313" key="1">
    <source>
        <dbReference type="EMBL" id="KAK8504228.1"/>
    </source>
</evidence>
<evidence type="ECO:0000313" key="2">
    <source>
        <dbReference type="Proteomes" id="UP001472677"/>
    </source>
</evidence>
<name>A0ABR2BAT7_9ROSI</name>
<sequence length="100" mass="11191">MFWFGVLKLFDTLHVDIPNSGHFPDCKSWIAGQRPLIPKISAFILAHVAELKATATIRHPSMTPIVSSWFSPALEARACEDAVNFAIELDFRFIHVEGTP</sequence>
<comment type="caution">
    <text evidence="1">The sequence shown here is derived from an EMBL/GenBank/DDBJ whole genome shotgun (WGS) entry which is preliminary data.</text>
</comment>
<organism evidence="1 2">
    <name type="scientific">Hibiscus sabdariffa</name>
    <name type="common">roselle</name>
    <dbReference type="NCBI Taxonomy" id="183260"/>
    <lineage>
        <taxon>Eukaryota</taxon>
        <taxon>Viridiplantae</taxon>
        <taxon>Streptophyta</taxon>
        <taxon>Embryophyta</taxon>
        <taxon>Tracheophyta</taxon>
        <taxon>Spermatophyta</taxon>
        <taxon>Magnoliopsida</taxon>
        <taxon>eudicotyledons</taxon>
        <taxon>Gunneridae</taxon>
        <taxon>Pentapetalae</taxon>
        <taxon>rosids</taxon>
        <taxon>malvids</taxon>
        <taxon>Malvales</taxon>
        <taxon>Malvaceae</taxon>
        <taxon>Malvoideae</taxon>
        <taxon>Hibiscus</taxon>
    </lineage>
</organism>
<accession>A0ABR2BAT7</accession>